<dbReference type="RefSeq" id="WP_176802819.1">
    <property type="nucleotide sequence ID" value="NZ_JABXYJ010000003.1"/>
</dbReference>
<keyword evidence="4" id="KW-0472">Membrane</keyword>
<evidence type="ECO:0000256" key="5">
    <source>
        <dbReference type="SAM" id="SignalP"/>
    </source>
</evidence>
<evidence type="ECO:0000256" key="3">
    <source>
        <dbReference type="ARBA" id="ARBA00022989"/>
    </source>
</evidence>
<sequence>MKRRTFLIGSLIAGSGLIAPALAQVTNISDAINKAGRQRMLAQRLAKAYLQLGMDVDTEHARKILDQSLSVFDRQLVELRTFAPNPETKASLSESEKLWLDYKQLLVGKAPNKNDGKNILTLSDKLMRLADDSTTQLEKIAGNSSGKWVNLAGRQRMLSQRMSKLYMAMQWEIAPADAGNLLDGARKEFIAAQNLLGSASVNTTKIKDELGLAQQQWLFFDHALHHAEDPKTRHQSATNVATSSERILEQMDKVTSLYQQLA</sequence>
<evidence type="ECO:0000313" key="8">
    <source>
        <dbReference type="Proteomes" id="UP000588051"/>
    </source>
</evidence>
<dbReference type="EMBL" id="JABXYJ010000003">
    <property type="protein sequence ID" value="NVO77562.1"/>
    <property type="molecule type" value="Genomic_DNA"/>
</dbReference>
<comment type="caution">
    <text evidence="7">The sequence shown here is derived from an EMBL/GenBank/DDBJ whole genome shotgun (WGS) entry which is preliminary data.</text>
</comment>
<proteinExistence type="predicted"/>
<feature type="signal peptide" evidence="5">
    <location>
        <begin position="1"/>
        <end position="23"/>
    </location>
</feature>
<accession>A0A850QB35</accession>
<dbReference type="AlphaFoldDB" id="A0A850QB35"/>
<keyword evidence="8" id="KW-1185">Reference proteome</keyword>
<evidence type="ECO:0000313" key="7">
    <source>
        <dbReference type="EMBL" id="NVO77562.1"/>
    </source>
</evidence>
<organism evidence="7 8">
    <name type="scientific">Undibacterium oligocarboniphilum</name>
    <dbReference type="NCBI Taxonomy" id="666702"/>
    <lineage>
        <taxon>Bacteria</taxon>
        <taxon>Pseudomonadati</taxon>
        <taxon>Pseudomonadota</taxon>
        <taxon>Betaproteobacteria</taxon>
        <taxon>Burkholderiales</taxon>
        <taxon>Oxalobacteraceae</taxon>
        <taxon>Undibacterium</taxon>
    </lineage>
</organism>
<feature type="domain" description="NarX-like N-terminal" evidence="6">
    <location>
        <begin position="22"/>
        <end position="106"/>
    </location>
</feature>
<name>A0A850QB35_9BURK</name>
<dbReference type="GO" id="GO:0016020">
    <property type="term" value="C:membrane"/>
    <property type="evidence" value="ECO:0007669"/>
    <property type="project" value="UniProtKB-SubCell"/>
</dbReference>
<comment type="subcellular location">
    <subcellularLocation>
        <location evidence="1">Membrane</location>
        <topology evidence="1">Multi-pass membrane protein</topology>
    </subcellularLocation>
</comment>
<protein>
    <submittedName>
        <fullName evidence="7">Type IV pili methyl-accepting chemotaxis transducer N-terminal domain-containing protein</fullName>
    </submittedName>
</protein>
<dbReference type="InterPro" id="IPR029095">
    <property type="entry name" value="NarX-like_N"/>
</dbReference>
<feature type="chain" id="PRO_5032913239" evidence="5">
    <location>
        <begin position="24"/>
        <end position="262"/>
    </location>
</feature>
<keyword evidence="3" id="KW-1133">Transmembrane helix</keyword>
<dbReference type="Pfam" id="PF13675">
    <property type="entry name" value="PilJ"/>
    <property type="match status" value="1"/>
</dbReference>
<evidence type="ECO:0000256" key="1">
    <source>
        <dbReference type="ARBA" id="ARBA00004141"/>
    </source>
</evidence>
<evidence type="ECO:0000256" key="4">
    <source>
        <dbReference type="ARBA" id="ARBA00023136"/>
    </source>
</evidence>
<gene>
    <name evidence="7" type="ORF">HV832_06930</name>
</gene>
<evidence type="ECO:0000259" key="6">
    <source>
        <dbReference type="Pfam" id="PF13675"/>
    </source>
</evidence>
<keyword evidence="5" id="KW-0732">Signal</keyword>
<reference evidence="7 8" key="1">
    <citation type="submission" date="2020-06" db="EMBL/GenBank/DDBJ databases">
        <authorList>
            <person name="Qiu C."/>
            <person name="Liu Z."/>
        </authorList>
    </citation>
    <scope>NUCLEOTIDE SEQUENCE [LARGE SCALE GENOMIC DNA]</scope>
    <source>
        <strain evidence="7 8">EM 1</strain>
    </source>
</reference>
<keyword evidence="2" id="KW-0812">Transmembrane</keyword>
<dbReference type="Proteomes" id="UP000588051">
    <property type="component" value="Unassembled WGS sequence"/>
</dbReference>
<evidence type="ECO:0000256" key="2">
    <source>
        <dbReference type="ARBA" id="ARBA00022692"/>
    </source>
</evidence>